<feature type="transmembrane region" description="Helical" evidence="1">
    <location>
        <begin position="454"/>
        <end position="473"/>
    </location>
</feature>
<name>A0A6M0PAI8_9BACI</name>
<reference evidence="2 3" key="2">
    <citation type="submission" date="2020-03" db="EMBL/GenBank/DDBJ databases">
        <title>Bacillus aquiflavi sp. nov., isolated from yellow water of strong flavor Chinese baijiu in Yibin region of China.</title>
        <authorList>
            <person name="Xie J."/>
        </authorList>
    </citation>
    <scope>NUCLEOTIDE SEQUENCE [LARGE SCALE GENOMIC DNA]</scope>
    <source>
        <strain evidence="2 3">Gsoil 114</strain>
    </source>
</reference>
<feature type="transmembrane region" description="Helical" evidence="1">
    <location>
        <begin position="381"/>
        <end position="402"/>
    </location>
</feature>
<feature type="transmembrane region" description="Helical" evidence="1">
    <location>
        <begin position="254"/>
        <end position="276"/>
    </location>
</feature>
<dbReference type="Gene3D" id="1.10.4160.10">
    <property type="entry name" value="Hydantoin permease"/>
    <property type="match status" value="1"/>
</dbReference>
<dbReference type="InterPro" id="IPR030191">
    <property type="entry name" value="CodB"/>
</dbReference>
<evidence type="ECO:0000256" key="1">
    <source>
        <dbReference type="SAM" id="Phobius"/>
    </source>
</evidence>
<feature type="transmembrane region" description="Helical" evidence="1">
    <location>
        <begin position="37"/>
        <end position="58"/>
    </location>
</feature>
<keyword evidence="1" id="KW-1133">Transmembrane helix</keyword>
<feature type="transmembrane region" description="Helical" evidence="1">
    <location>
        <begin position="64"/>
        <end position="87"/>
    </location>
</feature>
<evidence type="ECO:0008006" key="4">
    <source>
        <dbReference type="Google" id="ProtNLM"/>
    </source>
</evidence>
<feature type="transmembrane region" description="Helical" evidence="1">
    <location>
        <begin position="214"/>
        <end position="234"/>
    </location>
</feature>
<keyword evidence="1" id="KW-0812">Transmembrane</keyword>
<feature type="transmembrane region" description="Helical" evidence="1">
    <location>
        <begin position="303"/>
        <end position="324"/>
    </location>
</feature>
<comment type="caution">
    <text evidence="2">The sequence shown here is derived from an EMBL/GenBank/DDBJ whole genome shotgun (WGS) entry which is preliminary data.</text>
</comment>
<dbReference type="EMBL" id="JAAIWK010000034">
    <property type="protein sequence ID" value="NEY21433.1"/>
    <property type="molecule type" value="Genomic_DNA"/>
</dbReference>
<dbReference type="GO" id="GO:0015209">
    <property type="term" value="F:cytosine transmembrane transporter activity"/>
    <property type="evidence" value="ECO:0007669"/>
    <property type="project" value="InterPro"/>
</dbReference>
<feature type="transmembrane region" description="Helical" evidence="1">
    <location>
        <begin position="356"/>
        <end position="375"/>
    </location>
</feature>
<dbReference type="PANTHER" id="PTHR30569">
    <property type="entry name" value="CYTOSINE TRANSPORTER CODB"/>
    <property type="match status" value="1"/>
</dbReference>
<keyword evidence="3" id="KW-1185">Reference proteome</keyword>
<dbReference type="Proteomes" id="UP000476934">
    <property type="component" value="Unassembled WGS sequence"/>
</dbReference>
<accession>A0A6M0PAI8</accession>
<feature type="transmembrane region" description="Helical" evidence="1">
    <location>
        <begin position="423"/>
        <end position="448"/>
    </location>
</feature>
<sequence length="554" mass="60697">MSATKKKAQKRQYSNLVNNPVLEDYSLRYAPKSFRKWSPWMVFLTGIGGNVAMASYALGGSLTVSFGVINTVWATLCLAVLVFITGTPIAMEIAKNNIDMDLLTRGAGFGYLGSTLTSLIYASFTFIYFALEGAIMGQAITDFFHIPLWLSYLIAALVIIPLVLFGMTALSKFQAWTQPIWLILIVTAIVGVISQDKTAMSSWTHFTGSNHTGSFSPVLFATATGVLLSLLPQIGEQADFLRFMPDKTEKTKKVWMLAVICAGPGWVILAGIQQIIGSFLSANTAVALGLQKATIPAAMFENAFSMVFGSPLTSLTIATFLVLLSQMKINATNAYSGSLSWSNFFSRTLHFHPGRVIWLIFQVIVGLLIMEVGIIDALNTVLGFYSNVAVAWIGAVFADIIINKRILKIGPTYIEFKRAHLYNFNPVGFGSMIIASVLSLATYFGVFGAGLKPYSAFISLLLAIVLTPVIAILTRGKYYIARDSSAYFSNNNVKQHHEIKCVSCGNHYETHDLAFCPFYEGAICSMCCSLESTCHDMCKTQDQEDKSIEKKQIS</sequence>
<gene>
    <name evidence="2" type="ORF">G4D61_15935</name>
</gene>
<reference evidence="2 3" key="1">
    <citation type="submission" date="2020-02" db="EMBL/GenBank/DDBJ databases">
        <authorList>
            <person name="Feng H."/>
        </authorList>
    </citation>
    <scope>NUCLEOTIDE SEQUENCE [LARGE SCALE GENOMIC DNA]</scope>
    <source>
        <strain evidence="2 3">Gsoil 114</strain>
    </source>
</reference>
<dbReference type="GO" id="GO:0005886">
    <property type="term" value="C:plasma membrane"/>
    <property type="evidence" value="ECO:0007669"/>
    <property type="project" value="TreeGrafter"/>
</dbReference>
<dbReference type="PANTHER" id="PTHR30569:SF0">
    <property type="entry name" value="CYTOSINE PERMEASE"/>
    <property type="match status" value="1"/>
</dbReference>
<feature type="transmembrane region" description="Helical" evidence="1">
    <location>
        <begin position="108"/>
        <end position="131"/>
    </location>
</feature>
<evidence type="ECO:0000313" key="3">
    <source>
        <dbReference type="Proteomes" id="UP000476934"/>
    </source>
</evidence>
<dbReference type="RefSeq" id="WP_163174381.1">
    <property type="nucleotide sequence ID" value="NZ_JAAIWK010000034.1"/>
</dbReference>
<evidence type="ECO:0000313" key="2">
    <source>
        <dbReference type="EMBL" id="NEY21433.1"/>
    </source>
</evidence>
<feature type="transmembrane region" description="Helical" evidence="1">
    <location>
        <begin position="143"/>
        <end position="164"/>
    </location>
</feature>
<keyword evidence="1" id="KW-0472">Membrane</keyword>
<feature type="transmembrane region" description="Helical" evidence="1">
    <location>
        <begin position="176"/>
        <end position="194"/>
    </location>
</feature>
<protein>
    <recommendedName>
        <fullName evidence="4">Allantoin permease</fullName>
    </recommendedName>
</protein>
<dbReference type="AlphaFoldDB" id="A0A6M0PAI8"/>
<organism evidence="2 3">
    <name type="scientific">Heyndrickxia ginsengihumi</name>
    <dbReference type="NCBI Taxonomy" id="363870"/>
    <lineage>
        <taxon>Bacteria</taxon>
        <taxon>Bacillati</taxon>
        <taxon>Bacillota</taxon>
        <taxon>Bacilli</taxon>
        <taxon>Bacillales</taxon>
        <taxon>Bacillaceae</taxon>
        <taxon>Heyndrickxia</taxon>
    </lineage>
</organism>
<proteinExistence type="predicted"/>